<dbReference type="SUPFAM" id="SSF88874">
    <property type="entry name" value="Receptor-binding domain of short tail fibre protein gp12"/>
    <property type="match status" value="1"/>
</dbReference>
<dbReference type="Gene3D" id="3.90.1340.10">
    <property type="entry name" value="Phage tail collar domain"/>
    <property type="match status" value="1"/>
</dbReference>
<dbReference type="AlphaFoldDB" id="H0HNH5"/>
<evidence type="ECO:0000259" key="2">
    <source>
        <dbReference type="Pfam" id="PF07484"/>
    </source>
</evidence>
<dbReference type="Pfam" id="PF07484">
    <property type="entry name" value="Collar"/>
    <property type="match status" value="1"/>
</dbReference>
<protein>
    <submittedName>
        <fullName evidence="3">Microcystin-dependent protein-like protein</fullName>
    </submittedName>
</protein>
<name>H0HNH5_9HYPH</name>
<dbReference type="OrthoDB" id="9810174at2"/>
<sequence>MALKLSNNASSLLAANINDSVTTIAITSGDEGKFPVLGVGDWCPLTVFDGSGNRENMKCTARSGVTLTVERGQEGSTAASFLAGARVDVRLTNAAFEAGTTDADRLATGEVASAVLPARLRDLAGLVDDADDITKTGFYQADASTLNTPLALVAMIWHMGIDANTAYQEYQPASTTARYARRMAAATWGAWYLSYMPHAEVVERTPVGGIIDYGGSTAPTGWLLCYGQEVSRTGESALFDVIGTTFGAGNGSTTFNVPDYRGRVGAGQDDMGGTSANRLTNQSGGLNGDTLGATGGSETHTLTLAQIPAHDHGGSTGSGGAHSHTVENTLAGSDVTTAVWESGNSGSRTTTTSTAAAHVHSIPSAGSGQAHNNVQPTIIVNKIIKT</sequence>
<dbReference type="Proteomes" id="UP000003250">
    <property type="component" value="Unassembled WGS sequence"/>
</dbReference>
<feature type="compositionally biased region" description="Polar residues" evidence="1">
    <location>
        <begin position="274"/>
        <end position="284"/>
    </location>
</feature>
<organism evidence="3 4">
    <name type="scientific">Mesorhizobium alhagi CCNWXJ12-2</name>
    <dbReference type="NCBI Taxonomy" id="1107882"/>
    <lineage>
        <taxon>Bacteria</taxon>
        <taxon>Pseudomonadati</taxon>
        <taxon>Pseudomonadota</taxon>
        <taxon>Alphaproteobacteria</taxon>
        <taxon>Hyphomicrobiales</taxon>
        <taxon>Phyllobacteriaceae</taxon>
        <taxon>Allomesorhizobium</taxon>
    </lineage>
</organism>
<reference evidence="3 4" key="1">
    <citation type="journal article" date="2012" name="J. Bacteriol.">
        <title>Draft Genome Sequence of Mesorhizobium alhagi CCNWXJ12-2T, a Novel Salt-Resistant Species Isolated from the Desert of Northwestern China.</title>
        <authorList>
            <person name="Zhou M."/>
            <person name="Chen W."/>
            <person name="Chen H."/>
            <person name="Wei G."/>
        </authorList>
    </citation>
    <scope>NUCLEOTIDE SEQUENCE [LARGE SCALE GENOMIC DNA]</scope>
    <source>
        <strain evidence="3 4">CCNWXJ12-2</strain>
    </source>
</reference>
<dbReference type="CDD" id="cd19958">
    <property type="entry name" value="pyocin_knob"/>
    <property type="match status" value="1"/>
</dbReference>
<accession>H0HNH5</accession>
<keyword evidence="4" id="KW-1185">Reference proteome</keyword>
<evidence type="ECO:0000313" key="3">
    <source>
        <dbReference type="EMBL" id="EHK57747.1"/>
    </source>
</evidence>
<dbReference type="RefSeq" id="WP_008835337.1">
    <property type="nucleotide sequence ID" value="NZ_AHAM01000057.1"/>
</dbReference>
<dbReference type="PATRIC" id="fig|1107882.3.peg.1656"/>
<feature type="region of interest" description="Disordered" evidence="1">
    <location>
        <begin position="269"/>
        <end position="297"/>
    </location>
</feature>
<feature type="domain" description="Phage tail collar" evidence="2">
    <location>
        <begin position="208"/>
        <end position="264"/>
    </location>
</feature>
<dbReference type="EMBL" id="AHAM01000057">
    <property type="protein sequence ID" value="EHK57747.1"/>
    <property type="molecule type" value="Genomic_DNA"/>
</dbReference>
<evidence type="ECO:0000313" key="4">
    <source>
        <dbReference type="Proteomes" id="UP000003250"/>
    </source>
</evidence>
<evidence type="ECO:0000256" key="1">
    <source>
        <dbReference type="SAM" id="MobiDB-lite"/>
    </source>
</evidence>
<proteinExistence type="predicted"/>
<dbReference type="InterPro" id="IPR011083">
    <property type="entry name" value="Phage_tail_collar_dom"/>
</dbReference>
<dbReference type="InterPro" id="IPR037053">
    <property type="entry name" value="Phage_tail_collar_dom_sf"/>
</dbReference>
<gene>
    <name evidence="3" type="ORF">MAXJ12_08489</name>
</gene>